<keyword evidence="1" id="KW-0472">Membrane</keyword>
<dbReference type="OrthoDB" id="5522649at2"/>
<keyword evidence="1" id="KW-1133">Transmembrane helix</keyword>
<gene>
    <name evidence="3" type="ORF">FIV42_16180</name>
</gene>
<keyword evidence="4" id="KW-1185">Reference proteome</keyword>
<proteinExistence type="predicted"/>
<accession>A0A4Y6PVF5</accession>
<evidence type="ECO:0000259" key="2">
    <source>
        <dbReference type="Pfam" id="PF03779"/>
    </source>
</evidence>
<feature type="transmembrane region" description="Helical" evidence="1">
    <location>
        <begin position="5"/>
        <end position="24"/>
    </location>
</feature>
<feature type="transmembrane region" description="Helical" evidence="1">
    <location>
        <begin position="78"/>
        <end position="95"/>
    </location>
</feature>
<protein>
    <recommendedName>
        <fullName evidence="2">SPW repeat-containing integral membrane domain-containing protein</fullName>
    </recommendedName>
</protein>
<dbReference type="EMBL" id="CP041186">
    <property type="protein sequence ID" value="QDG52220.1"/>
    <property type="molecule type" value="Genomic_DNA"/>
</dbReference>
<feature type="domain" description="SPW repeat-containing integral membrane" evidence="2">
    <location>
        <begin position="2"/>
        <end position="94"/>
    </location>
</feature>
<name>A0A4Y6PVF5_PERCE</name>
<reference evidence="3 4" key="1">
    <citation type="submission" date="2019-06" db="EMBL/GenBank/DDBJ databases">
        <title>Persicimonas caeni gen. nov., sp. nov., a predatory bacterium isolated from solar saltern.</title>
        <authorList>
            <person name="Wang S."/>
        </authorList>
    </citation>
    <scope>NUCLEOTIDE SEQUENCE [LARGE SCALE GENOMIC DNA]</scope>
    <source>
        <strain evidence="3 4">YN101</strain>
    </source>
</reference>
<dbReference type="RefSeq" id="WP_141198692.1">
    <property type="nucleotide sequence ID" value="NZ_CP041186.1"/>
</dbReference>
<feature type="transmembrane region" description="Helical" evidence="1">
    <location>
        <begin position="30"/>
        <end position="47"/>
    </location>
</feature>
<sequence>MWPRFINAALGIWLMAAPSVLGYVGTGAEINERICGPILITFSIVAIWETTRPLRWVCAATGAWLLVSPWLFGFDTTAIINEMLVGAVALTMGLIKGEISQKFGGGWSDLWPPHRQRAEERAA</sequence>
<dbReference type="Pfam" id="PF03779">
    <property type="entry name" value="SPW"/>
    <property type="match status" value="1"/>
</dbReference>
<evidence type="ECO:0000313" key="4">
    <source>
        <dbReference type="Proteomes" id="UP000315995"/>
    </source>
</evidence>
<evidence type="ECO:0000256" key="1">
    <source>
        <dbReference type="SAM" id="Phobius"/>
    </source>
</evidence>
<keyword evidence="1" id="KW-0812">Transmembrane</keyword>
<dbReference type="InterPro" id="IPR005530">
    <property type="entry name" value="SPW"/>
</dbReference>
<organism evidence="3 4">
    <name type="scientific">Persicimonas caeni</name>
    <dbReference type="NCBI Taxonomy" id="2292766"/>
    <lineage>
        <taxon>Bacteria</taxon>
        <taxon>Deltaproteobacteria</taxon>
        <taxon>Bradymonadales</taxon>
        <taxon>Bradymonadaceae</taxon>
        <taxon>Persicimonas</taxon>
    </lineage>
</organism>
<accession>A0A5B8Y650</accession>
<evidence type="ECO:0000313" key="3">
    <source>
        <dbReference type="EMBL" id="QDG52220.1"/>
    </source>
</evidence>
<dbReference type="Proteomes" id="UP000315995">
    <property type="component" value="Chromosome"/>
</dbReference>
<dbReference type="AlphaFoldDB" id="A0A4Y6PVF5"/>